<evidence type="ECO:0000313" key="4">
    <source>
        <dbReference type="EMBL" id="EGK72214.1"/>
    </source>
</evidence>
<dbReference type="eggNOG" id="COG0491">
    <property type="taxonomic scope" value="Bacteria"/>
</dbReference>
<keyword evidence="5" id="KW-1185">Reference proteome</keyword>
<dbReference type="InterPro" id="IPR001279">
    <property type="entry name" value="Metallo-B-lactamas"/>
</dbReference>
<evidence type="ECO:0000259" key="3">
    <source>
        <dbReference type="SMART" id="SM00849"/>
    </source>
</evidence>
<feature type="domain" description="Metallo-beta-lactamase" evidence="3">
    <location>
        <begin position="63"/>
        <end position="243"/>
    </location>
</feature>
<reference evidence="4 5" key="1">
    <citation type="journal article" date="2011" name="J. Bacteriol.">
        <title>Genome sequence of Methyloversatilis universalis FAM5T, a methylotrophic representative of the order Rhodocyclales.</title>
        <authorList>
            <person name="Kittichotirat W."/>
            <person name="Good N.M."/>
            <person name="Hall R."/>
            <person name="Bringel F."/>
            <person name="Lajus A."/>
            <person name="Medigue C."/>
            <person name="Smalley N.E."/>
            <person name="Beck D."/>
            <person name="Bumgarner R."/>
            <person name="Vuilleumier S."/>
            <person name="Kalyuzhnaya M.G."/>
        </authorList>
    </citation>
    <scope>NUCLEOTIDE SEQUENCE [LARGE SCALE GENOMIC DNA]</scope>
    <source>
        <strain evidence="5">ATCC BAA-1314 / JCM 13912 / FAM5</strain>
    </source>
</reference>
<dbReference type="Pfam" id="PF00753">
    <property type="entry name" value="Lactamase_B"/>
    <property type="match status" value="1"/>
</dbReference>
<dbReference type="EMBL" id="AFHG01000042">
    <property type="protein sequence ID" value="EGK72214.1"/>
    <property type="molecule type" value="Genomic_DNA"/>
</dbReference>
<dbReference type="InterPro" id="IPR030811">
    <property type="entry name" value="SoxH-rel_PQQ_1"/>
</dbReference>
<evidence type="ECO:0000256" key="1">
    <source>
        <dbReference type="ARBA" id="ARBA00005250"/>
    </source>
</evidence>
<proteinExistence type="inferred from homology"/>
<name>F5RB78_METUF</name>
<dbReference type="STRING" id="1000565.METUNv1_01518"/>
<organism evidence="4 5">
    <name type="scientific">Methyloversatilis universalis (strain ATCC BAA-1314 / DSM 25237 / JCM 13912 / CCUG 52030 / FAM5)</name>
    <dbReference type="NCBI Taxonomy" id="1000565"/>
    <lineage>
        <taxon>Bacteria</taxon>
        <taxon>Pseudomonadati</taxon>
        <taxon>Pseudomonadota</taxon>
        <taxon>Betaproteobacteria</taxon>
        <taxon>Nitrosomonadales</taxon>
        <taxon>Sterolibacteriaceae</taxon>
        <taxon>Methyloversatilis</taxon>
    </lineage>
</organism>
<accession>F5RB78</accession>
<dbReference type="AlphaFoldDB" id="F5RB78"/>
<dbReference type="InterPro" id="IPR050855">
    <property type="entry name" value="NDM-1-like"/>
</dbReference>
<dbReference type="SUPFAM" id="SSF56281">
    <property type="entry name" value="Metallo-hydrolase/oxidoreductase"/>
    <property type="match status" value="1"/>
</dbReference>
<sequence>MSARMKAPFKARVVLALCAAVTAFSAQGDAAFDYRLQPVKIADNTWALIGSTEDITRGNGGNIVNTAFVVTLDGVVVIDSGPSRRYGEQMRAAIAQVTKQPVIRVFNTHHHPDHFLGNQAYGGVPIAALPATRAGERSDGGAFADNMYRMAGDWASGTEPQVADEDVRPGRWSAGGHEFELIALEGHTAGDLAILDRTTGTLFAGDLVFLDRAPTTPHASVPRWLATLDALSRLGAKRTLPGHGPVHEGSAGIDMTREWLRWLDQTLAQAAGSGMDMAEVMRLPLPARFERMPLARSEFERSVTHLYAGYEQRAMDSTAQQVLQQK</sequence>
<comment type="similarity">
    <text evidence="1">Belongs to the metallo-beta-lactamase superfamily. Class-B beta-lactamase family.</text>
</comment>
<gene>
    <name evidence="4" type="ORF">METUNv1_01518</name>
</gene>
<protein>
    <submittedName>
        <fullName evidence="4">Beta lactamase</fullName>
    </submittedName>
</protein>
<dbReference type="Gene3D" id="3.60.15.10">
    <property type="entry name" value="Ribonuclease Z/Hydroxyacylglutathione hydrolase-like"/>
    <property type="match status" value="1"/>
</dbReference>
<dbReference type="Proteomes" id="UP000005019">
    <property type="component" value="Unassembled WGS sequence"/>
</dbReference>
<keyword evidence="2" id="KW-0732">Signal</keyword>
<dbReference type="CDD" id="cd16282">
    <property type="entry name" value="metallo-hydrolase-like_MBL-fold"/>
    <property type="match status" value="1"/>
</dbReference>
<dbReference type="SMART" id="SM00849">
    <property type="entry name" value="Lactamase_B"/>
    <property type="match status" value="1"/>
</dbReference>
<feature type="chain" id="PRO_5003327142" evidence="2">
    <location>
        <begin position="26"/>
        <end position="326"/>
    </location>
</feature>
<dbReference type="GO" id="GO:0017001">
    <property type="term" value="P:antibiotic catabolic process"/>
    <property type="evidence" value="ECO:0007669"/>
    <property type="project" value="UniProtKB-ARBA"/>
</dbReference>
<dbReference type="PANTHER" id="PTHR42951:SF4">
    <property type="entry name" value="ACYL-COENZYME A THIOESTERASE MBLAC2"/>
    <property type="match status" value="1"/>
</dbReference>
<evidence type="ECO:0000313" key="5">
    <source>
        <dbReference type="Proteomes" id="UP000005019"/>
    </source>
</evidence>
<dbReference type="NCBIfam" id="TIGR04558">
    <property type="entry name" value="SoxH_rel_PQQ_1"/>
    <property type="match status" value="1"/>
</dbReference>
<dbReference type="InterPro" id="IPR036866">
    <property type="entry name" value="RibonucZ/Hydroxyglut_hydro"/>
</dbReference>
<dbReference type="PANTHER" id="PTHR42951">
    <property type="entry name" value="METALLO-BETA-LACTAMASE DOMAIN-CONTAINING"/>
    <property type="match status" value="1"/>
</dbReference>
<evidence type="ECO:0000256" key="2">
    <source>
        <dbReference type="SAM" id="SignalP"/>
    </source>
</evidence>
<feature type="signal peptide" evidence="2">
    <location>
        <begin position="1"/>
        <end position="25"/>
    </location>
</feature>
<comment type="caution">
    <text evidence="4">The sequence shown here is derived from an EMBL/GenBank/DDBJ whole genome shotgun (WGS) entry which is preliminary data.</text>
</comment>